<protein>
    <submittedName>
        <fullName evidence="1">Uncharacterized protein</fullName>
    </submittedName>
</protein>
<keyword evidence="3" id="KW-1185">Reference proteome</keyword>
<evidence type="ECO:0000313" key="1">
    <source>
        <dbReference type="EMBL" id="SMQ13111.1"/>
    </source>
</evidence>
<reference evidence="1" key="1">
    <citation type="submission" date="2017-05" db="EMBL/GenBank/DDBJ databases">
        <authorList>
            <person name="Song R."/>
            <person name="Chenine A.L."/>
            <person name="Ruprecht R.M."/>
        </authorList>
    </citation>
    <scope>NUCLEOTIDE SEQUENCE</scope>
    <source>
        <strain evidence="1">Kingella_eburonensis</strain>
    </source>
</reference>
<dbReference type="AlphaFoldDB" id="A0A238HHY2"/>
<dbReference type="EMBL" id="FXUV01000045">
    <property type="protein sequence ID" value="SMQ13111.1"/>
    <property type="molecule type" value="Genomic_DNA"/>
</dbReference>
<evidence type="ECO:0000313" key="3">
    <source>
        <dbReference type="Proteomes" id="UP000215450"/>
    </source>
</evidence>
<reference evidence="2 3" key="2">
    <citation type="submission" date="2017-06" db="EMBL/GenBank/DDBJ databases">
        <authorList>
            <person name="Kim H.J."/>
            <person name="Triplett B.A."/>
        </authorList>
    </citation>
    <scope>NUCLEOTIDE SEQUENCE [LARGE SCALE GENOMIC DNA]</scope>
    <source>
        <strain evidence="2">Kingella_eburonensis</strain>
    </source>
</reference>
<accession>A0A238HHY2</accession>
<proteinExistence type="predicted"/>
<dbReference type="Proteomes" id="UP000215450">
    <property type="component" value="Unassembled WGS sequence"/>
</dbReference>
<dbReference type="GeneID" id="83625853"/>
<dbReference type="STRING" id="1522312.GCA_900177895_01768"/>
<evidence type="ECO:0000313" key="2">
    <source>
        <dbReference type="EMBL" id="SNB80428.1"/>
    </source>
</evidence>
<organism evidence="1">
    <name type="scientific">Kingella negevensis</name>
    <dbReference type="NCBI Taxonomy" id="1522312"/>
    <lineage>
        <taxon>Bacteria</taxon>
        <taxon>Pseudomonadati</taxon>
        <taxon>Pseudomonadota</taxon>
        <taxon>Betaproteobacteria</taxon>
        <taxon>Neisseriales</taxon>
        <taxon>Neisseriaceae</taxon>
        <taxon>Kingella</taxon>
    </lineage>
</organism>
<name>A0A238HHY2_9NEIS</name>
<sequence length="41" mass="4655">MHELGFGIYSGGWRNTLYGGYSTGSESAKKRFGGFKTEYQW</sequence>
<gene>
    <name evidence="2" type="ORF">KEBURONENSIS_01849</name>
    <name evidence="1" type="ORF">KEBURONENSIS_01853</name>
</gene>
<dbReference type="RefSeq" id="WP_257874979.1">
    <property type="nucleotide sequence ID" value="NZ_CCNJ01000048.1"/>
</dbReference>
<dbReference type="EMBL" id="FXUV02000049">
    <property type="protein sequence ID" value="SNB80428.1"/>
    <property type="molecule type" value="Genomic_DNA"/>
</dbReference>